<keyword evidence="5 8" id="KW-1133">Transmembrane helix</keyword>
<comment type="subcellular location">
    <subcellularLocation>
        <location evidence="1">Cell membrane</location>
        <topology evidence="1">Multi-pass membrane protein</topology>
    </subcellularLocation>
</comment>
<feature type="domain" description="Mechanosensitive ion channel MscS C-terminal" evidence="11">
    <location>
        <begin position="703"/>
        <end position="784"/>
    </location>
</feature>
<dbReference type="InterPro" id="IPR011014">
    <property type="entry name" value="MscS_channel_TM-2"/>
</dbReference>
<comment type="similarity">
    <text evidence="2">Belongs to the MscS (TC 1.A.23) family.</text>
</comment>
<feature type="transmembrane region" description="Helical" evidence="8">
    <location>
        <begin position="270"/>
        <end position="287"/>
    </location>
</feature>
<keyword evidence="4 8" id="KW-0812">Transmembrane</keyword>
<feature type="domain" description="Mechanosensitive ion channel transmembrane helices 2/3" evidence="12">
    <location>
        <begin position="588"/>
        <end position="625"/>
    </location>
</feature>
<evidence type="ECO:0008006" key="15">
    <source>
        <dbReference type="Google" id="ProtNLM"/>
    </source>
</evidence>
<evidence type="ECO:0000256" key="4">
    <source>
        <dbReference type="ARBA" id="ARBA00022692"/>
    </source>
</evidence>
<evidence type="ECO:0000256" key="1">
    <source>
        <dbReference type="ARBA" id="ARBA00004651"/>
    </source>
</evidence>
<feature type="transmembrane region" description="Helical" evidence="8">
    <location>
        <begin position="381"/>
        <end position="399"/>
    </location>
</feature>
<evidence type="ECO:0000256" key="6">
    <source>
        <dbReference type="ARBA" id="ARBA00023136"/>
    </source>
</evidence>
<evidence type="ECO:0000256" key="7">
    <source>
        <dbReference type="SAM" id="Coils"/>
    </source>
</evidence>
<proteinExistence type="inferred from homology"/>
<evidence type="ECO:0000259" key="12">
    <source>
        <dbReference type="Pfam" id="PF21088"/>
    </source>
</evidence>
<dbReference type="GO" id="GO:0008381">
    <property type="term" value="F:mechanosensitive monoatomic ion channel activity"/>
    <property type="evidence" value="ECO:0007669"/>
    <property type="project" value="UniProtKB-ARBA"/>
</dbReference>
<evidence type="ECO:0000256" key="8">
    <source>
        <dbReference type="SAM" id="Phobius"/>
    </source>
</evidence>
<dbReference type="Gene3D" id="1.10.287.1260">
    <property type="match status" value="1"/>
</dbReference>
<dbReference type="InterPro" id="IPR011066">
    <property type="entry name" value="MscS_channel_C_sf"/>
</dbReference>
<evidence type="ECO:0000313" key="13">
    <source>
        <dbReference type="EMBL" id="BBO76650.1"/>
    </source>
</evidence>
<dbReference type="InterPro" id="IPR023408">
    <property type="entry name" value="MscS_beta-dom_sf"/>
</dbReference>
<feature type="coiled-coil region" evidence="7">
    <location>
        <begin position="77"/>
        <end position="104"/>
    </location>
</feature>
<protein>
    <recommendedName>
        <fullName evidence="15">Mechanosensitive ion channel protein MscS</fullName>
    </recommendedName>
</protein>
<keyword evidence="3" id="KW-1003">Cell membrane</keyword>
<feature type="transmembrane region" description="Helical" evidence="8">
    <location>
        <begin position="329"/>
        <end position="346"/>
    </location>
</feature>
<dbReference type="Gene3D" id="1.20.5.340">
    <property type="match status" value="1"/>
</dbReference>
<feature type="transmembrane region" description="Helical" evidence="8">
    <location>
        <begin position="610"/>
        <end position="639"/>
    </location>
</feature>
<evidence type="ECO:0000256" key="3">
    <source>
        <dbReference type="ARBA" id="ARBA00022475"/>
    </source>
</evidence>
<dbReference type="Gene3D" id="3.30.70.100">
    <property type="match status" value="1"/>
</dbReference>
<dbReference type="PANTHER" id="PTHR30347">
    <property type="entry name" value="POTASSIUM CHANNEL RELATED"/>
    <property type="match status" value="1"/>
</dbReference>
<feature type="transmembrane region" description="Helical" evidence="8">
    <location>
        <begin position="493"/>
        <end position="518"/>
    </location>
</feature>
<evidence type="ECO:0000259" key="11">
    <source>
        <dbReference type="Pfam" id="PF21082"/>
    </source>
</evidence>
<dbReference type="Pfam" id="PF21082">
    <property type="entry name" value="MS_channel_3rd"/>
    <property type="match status" value="1"/>
</dbReference>
<feature type="transmembrane region" description="Helical" evidence="8">
    <location>
        <begin position="585"/>
        <end position="604"/>
    </location>
</feature>
<dbReference type="Proteomes" id="UP000427769">
    <property type="component" value="Chromosome"/>
</dbReference>
<feature type="transmembrane region" description="Helical" evidence="8">
    <location>
        <begin position="538"/>
        <end position="564"/>
    </location>
</feature>
<evidence type="ECO:0000256" key="2">
    <source>
        <dbReference type="ARBA" id="ARBA00008017"/>
    </source>
</evidence>
<feature type="transmembrane region" description="Helical" evidence="8">
    <location>
        <begin position="411"/>
        <end position="434"/>
    </location>
</feature>
<reference evidence="13 14" key="1">
    <citation type="submission" date="2019-11" db="EMBL/GenBank/DDBJ databases">
        <title>Comparative genomics of hydrocarbon-degrading Desulfosarcina strains.</title>
        <authorList>
            <person name="Watanabe M."/>
            <person name="Kojima H."/>
            <person name="Fukui M."/>
        </authorList>
    </citation>
    <scope>NUCLEOTIDE SEQUENCE [LARGE SCALE GENOMIC DNA]</scope>
    <source>
        <strain evidence="13 14">PP31</strain>
    </source>
</reference>
<dbReference type="InterPro" id="IPR006685">
    <property type="entry name" value="MscS_channel_2nd"/>
</dbReference>
<feature type="domain" description="Mechanosensitive ion channel MscS" evidence="10">
    <location>
        <begin position="627"/>
        <end position="693"/>
    </location>
</feature>
<dbReference type="SUPFAM" id="SSF82861">
    <property type="entry name" value="Mechanosensitive channel protein MscS (YggB), transmembrane region"/>
    <property type="match status" value="1"/>
</dbReference>
<keyword evidence="7" id="KW-0175">Coiled coil</keyword>
<dbReference type="InterPro" id="IPR052702">
    <property type="entry name" value="MscS-like_channel"/>
</dbReference>
<evidence type="ECO:0000256" key="9">
    <source>
        <dbReference type="SAM" id="SignalP"/>
    </source>
</evidence>
<feature type="transmembrane region" description="Helical" evidence="8">
    <location>
        <begin position="358"/>
        <end position="375"/>
    </location>
</feature>
<keyword evidence="14" id="KW-1185">Reference proteome</keyword>
<dbReference type="Pfam" id="PF21088">
    <property type="entry name" value="MS_channel_1st"/>
    <property type="match status" value="1"/>
</dbReference>
<evidence type="ECO:0000259" key="10">
    <source>
        <dbReference type="Pfam" id="PF00924"/>
    </source>
</evidence>
<dbReference type="SUPFAM" id="SSF50182">
    <property type="entry name" value="Sm-like ribonucleoproteins"/>
    <property type="match status" value="1"/>
</dbReference>
<dbReference type="GO" id="GO:0005886">
    <property type="term" value="C:plasma membrane"/>
    <property type="evidence" value="ECO:0007669"/>
    <property type="project" value="UniProtKB-SubCell"/>
</dbReference>
<organism evidence="13 14">
    <name type="scientific">Desulfosarcina widdelii</name>
    <dbReference type="NCBI Taxonomy" id="947919"/>
    <lineage>
        <taxon>Bacteria</taxon>
        <taxon>Pseudomonadati</taxon>
        <taxon>Thermodesulfobacteriota</taxon>
        <taxon>Desulfobacteria</taxon>
        <taxon>Desulfobacterales</taxon>
        <taxon>Desulfosarcinaceae</taxon>
        <taxon>Desulfosarcina</taxon>
    </lineage>
</organism>
<dbReference type="KEGG" id="dwd:DSCW_40670"/>
<dbReference type="InterPro" id="IPR049142">
    <property type="entry name" value="MS_channel_1st"/>
</dbReference>
<feature type="transmembrane region" description="Helical" evidence="8">
    <location>
        <begin position="307"/>
        <end position="323"/>
    </location>
</feature>
<dbReference type="EMBL" id="AP021875">
    <property type="protein sequence ID" value="BBO76650.1"/>
    <property type="molecule type" value="Genomic_DNA"/>
</dbReference>
<dbReference type="RefSeq" id="WP_197740391.1">
    <property type="nucleotide sequence ID" value="NZ_AP021875.1"/>
</dbReference>
<name>A0A5K7Z7C0_9BACT</name>
<dbReference type="InterPro" id="IPR049278">
    <property type="entry name" value="MS_channel_C"/>
</dbReference>
<feature type="transmembrane region" description="Helical" evidence="8">
    <location>
        <begin position="446"/>
        <end position="467"/>
    </location>
</feature>
<feature type="signal peptide" evidence="9">
    <location>
        <begin position="1"/>
        <end position="31"/>
    </location>
</feature>
<dbReference type="Pfam" id="PF00924">
    <property type="entry name" value="MS_channel_2nd"/>
    <property type="match status" value="1"/>
</dbReference>
<dbReference type="Gene3D" id="2.30.30.60">
    <property type="match status" value="1"/>
</dbReference>
<evidence type="ECO:0000313" key="14">
    <source>
        <dbReference type="Proteomes" id="UP000427769"/>
    </source>
</evidence>
<keyword evidence="6 8" id="KW-0472">Membrane</keyword>
<dbReference type="PANTHER" id="PTHR30347:SF1">
    <property type="entry name" value="MECHANOSENSITIVE CHANNEL MSCK"/>
    <property type="match status" value="1"/>
</dbReference>
<dbReference type="InterPro" id="IPR010920">
    <property type="entry name" value="LSM_dom_sf"/>
</dbReference>
<evidence type="ECO:0000256" key="5">
    <source>
        <dbReference type="ARBA" id="ARBA00022989"/>
    </source>
</evidence>
<dbReference type="AlphaFoldDB" id="A0A5K7Z7C0"/>
<sequence length="807" mass="89580">MLFPRFAPLRSLFLWFSIGFLLLSLSLPAVCAEAQAPPAEEEQTAPPPSLADVVRRAGSLEQRLTSLKTKIDTVDGLTVLKQRLEKARTRVDDFETRLAAVDAEGLQSYQQLAILKGDVRAEAESVEQAVDEQTAAIRQIEAWRRQWMEEKTQWQTWREALQQDLALDSVAEAFRRARMNIDQAESLIAKKLGPMLAVQQQAGDIQARIDSLLERIDAMVAQRRGNNLRSDTPTIVSIDYLRQLIDLVHEPKKLIRSPPLPVVDFYTEKGWVIGMQALVFVVILSLLRRHRSMLLGRVGRRFLAKRLVSVALLVPIFTLSFLYGSPPALWSMLIRAVAGVATARLLTHFTGEAWIKRAVYILVAVMVVFQLLTILDVPLALVRLFILVTTVAGTIYYGWRARKARATASPAWHVWVLRLVTLAFAAITVADMIGLGGFSAQLMDSALRTAMLLIMGWAMIRLTRTLLELGAEWMPMGGFSFLRSNSNAILARIIRIANGLILFFVAANLLVAWNLYALPVDAIHDILAFGFTVGGKRITIGLVLVAGIILYGAFVSSWILQSILMENVLNRRQMDSGARISVTRLVHYAMVLVGFLIALSTMGFELKNITIIGGALGVGIGFGMQAIVNNFVSGLILLFERPIKVGDVIQLGDGQQGRVTNLGLRATTVQTFDKAEVVVPNGDLIASQVTNWTLGDRNMRLIIPVGVAYGSDVEAVMRVLMAVAEENDRVLKDPKPMVLFLNFGDSSLDFQLRVWIADFNDRRIIQSALIRDIDRRFREEGIEIPFPQRDLHLRSVDSSAAGELKGG</sequence>
<dbReference type="SUPFAM" id="SSF82689">
    <property type="entry name" value="Mechanosensitive channel protein MscS (YggB), C-terminal domain"/>
    <property type="match status" value="1"/>
</dbReference>
<accession>A0A5K7Z7C0</accession>
<gene>
    <name evidence="13" type="ORF">DSCW_40670</name>
</gene>
<feature type="chain" id="PRO_5024414890" description="Mechanosensitive ion channel protein MscS" evidence="9">
    <location>
        <begin position="32"/>
        <end position="807"/>
    </location>
</feature>
<keyword evidence="9" id="KW-0732">Signal</keyword>